<dbReference type="InterPro" id="IPR022516">
    <property type="entry name" value="CHP03798_Ocin"/>
</dbReference>
<protein>
    <recommendedName>
        <fullName evidence="1">Nif11 domain-containing protein</fullName>
    </recommendedName>
</protein>
<name>B8HR45_CYAP4</name>
<dbReference type="InterPro" id="IPR012903">
    <property type="entry name" value="Nif11"/>
</dbReference>
<dbReference type="NCBIfam" id="TIGR03798">
    <property type="entry name" value="leader_Nif11"/>
    <property type="match status" value="1"/>
</dbReference>
<dbReference type="EMBL" id="CP001344">
    <property type="protein sequence ID" value="ACL47553.1"/>
    <property type="molecule type" value="Genomic_DNA"/>
</dbReference>
<proteinExistence type="predicted"/>
<evidence type="ECO:0000259" key="1">
    <source>
        <dbReference type="Pfam" id="PF07862"/>
    </source>
</evidence>
<dbReference type="OrthoDB" id="516068at2"/>
<gene>
    <name evidence="2" type="ordered locus">Cyan7425_5262</name>
</gene>
<accession>B8HR45</accession>
<dbReference type="AlphaFoldDB" id="B8HR45"/>
<evidence type="ECO:0000313" key="2">
    <source>
        <dbReference type="EMBL" id="ACL47553.1"/>
    </source>
</evidence>
<feature type="domain" description="Nif11" evidence="1">
    <location>
        <begin position="3"/>
        <end position="51"/>
    </location>
</feature>
<dbReference type="KEGG" id="cyn:Cyan7425_5262"/>
<dbReference type="HOGENOM" id="CLU_178480_0_0_3"/>
<sequence length="92" mass="9932">MNEQLQQFKEQVLQDPALAEQFKAVSDLQDFIDLAIRLGQEQGYSFTAEDLQTVLAESASADAQLELTDEQLASVAGGDGYTQVTCTACPAC</sequence>
<reference evidence="2" key="1">
    <citation type="submission" date="2009-01" db="EMBL/GenBank/DDBJ databases">
        <title>Complete sequence of chromosome Cyanothece sp. PCC 7425.</title>
        <authorList>
            <consortium name="US DOE Joint Genome Institute"/>
            <person name="Lucas S."/>
            <person name="Copeland A."/>
            <person name="Lapidus A."/>
            <person name="Glavina del Rio T."/>
            <person name="Dalin E."/>
            <person name="Tice H."/>
            <person name="Bruce D."/>
            <person name="Goodwin L."/>
            <person name="Pitluck S."/>
            <person name="Sims D."/>
            <person name="Meineke L."/>
            <person name="Brettin T."/>
            <person name="Detter J.C."/>
            <person name="Han C."/>
            <person name="Larimer F."/>
            <person name="Land M."/>
            <person name="Hauser L."/>
            <person name="Kyrpides N."/>
            <person name="Ovchinnikova G."/>
            <person name="Liberton M."/>
            <person name="Stoeckel J."/>
            <person name="Banerjee A."/>
            <person name="Singh A."/>
            <person name="Page L."/>
            <person name="Sato H."/>
            <person name="Zhao L."/>
            <person name="Sherman L."/>
            <person name="Pakrasi H."/>
            <person name="Richardson P."/>
        </authorList>
    </citation>
    <scope>NUCLEOTIDE SEQUENCE</scope>
    <source>
        <strain evidence="2">PCC 7425</strain>
    </source>
</reference>
<organism evidence="2">
    <name type="scientific">Cyanothece sp. (strain PCC 7425 / ATCC 29141)</name>
    <dbReference type="NCBI Taxonomy" id="395961"/>
    <lineage>
        <taxon>Bacteria</taxon>
        <taxon>Bacillati</taxon>
        <taxon>Cyanobacteriota</taxon>
        <taxon>Cyanophyceae</taxon>
        <taxon>Gomontiellales</taxon>
        <taxon>Cyanothecaceae</taxon>
        <taxon>Cyanothece</taxon>
    </lineage>
</organism>
<dbReference type="Pfam" id="PF07862">
    <property type="entry name" value="Nif11"/>
    <property type="match status" value="1"/>
</dbReference>
<dbReference type="eggNOG" id="ENOG5034CC1">
    <property type="taxonomic scope" value="Bacteria"/>
</dbReference>